<gene>
    <name evidence="4" type="ORF">PSYICH_LOCUS11821</name>
</gene>
<feature type="coiled-coil region" evidence="3">
    <location>
        <begin position="234"/>
        <end position="275"/>
    </location>
</feature>
<proteinExistence type="inferred from homology"/>
<name>A0A9P0GJ71_9CUCU</name>
<evidence type="ECO:0000256" key="3">
    <source>
        <dbReference type="SAM" id="Coils"/>
    </source>
</evidence>
<evidence type="ECO:0000313" key="4">
    <source>
        <dbReference type="EMBL" id="CAH1112822.1"/>
    </source>
</evidence>
<sequence>MMNNEPDSPPANTNSLSSLDFWDYSIELECLEGNQDLQLAAELGKTLLERNKELETTLKQHQNVIDDQAQEIEYLTKQTVALREVNDSRFRIYEQLEVSIHDLERANHRLVLENAAEKKIIKNLNVTIDGLETKVEELQSTIDDLTMQLDLLKRKSQRTFEVSTPSNYKELVVSPDSSAIIDEECNVKRIELQYPSSTEPKSSSESKADVTPQTIDELDAEGDMEQVTQLLSQLSKMRSQCTRDERRITELEEQLSTLVQQNQSLENQVIQLSHKGDDLNMKSMHEELTSLEEVRQGLMCSRCLRSVVQNDDEIPEHDDSSILDDPMELQFHSSFSMDVQDNRLEEILRKDLSILWISPTMNLVTLLFDLCLYLKDSYLVPLLSKPLKIPFILFHYCLKHKLQ</sequence>
<dbReference type="InterPro" id="IPR026079">
    <property type="entry name" value="CDR2"/>
</dbReference>
<dbReference type="OrthoDB" id="10059415at2759"/>
<keyword evidence="5" id="KW-1185">Reference proteome</keyword>
<dbReference type="PANTHER" id="PTHR19232:SF7">
    <property type="entry name" value="CENTROCORTIN, ISOFORM A"/>
    <property type="match status" value="1"/>
</dbReference>
<evidence type="ECO:0000313" key="5">
    <source>
        <dbReference type="Proteomes" id="UP001153636"/>
    </source>
</evidence>
<evidence type="ECO:0000256" key="2">
    <source>
        <dbReference type="ARBA" id="ARBA00023054"/>
    </source>
</evidence>
<dbReference type="AlphaFoldDB" id="A0A9P0GJ71"/>
<evidence type="ECO:0000256" key="1">
    <source>
        <dbReference type="ARBA" id="ARBA00009019"/>
    </source>
</evidence>
<feature type="coiled-coil region" evidence="3">
    <location>
        <begin position="51"/>
        <end position="155"/>
    </location>
</feature>
<keyword evidence="2 3" id="KW-0175">Coiled coil</keyword>
<reference evidence="4" key="1">
    <citation type="submission" date="2022-01" db="EMBL/GenBank/DDBJ databases">
        <authorList>
            <person name="King R."/>
        </authorList>
    </citation>
    <scope>NUCLEOTIDE SEQUENCE</scope>
</reference>
<organism evidence="4 5">
    <name type="scientific">Psylliodes chrysocephalus</name>
    <dbReference type="NCBI Taxonomy" id="3402493"/>
    <lineage>
        <taxon>Eukaryota</taxon>
        <taxon>Metazoa</taxon>
        <taxon>Ecdysozoa</taxon>
        <taxon>Arthropoda</taxon>
        <taxon>Hexapoda</taxon>
        <taxon>Insecta</taxon>
        <taxon>Pterygota</taxon>
        <taxon>Neoptera</taxon>
        <taxon>Endopterygota</taxon>
        <taxon>Coleoptera</taxon>
        <taxon>Polyphaga</taxon>
        <taxon>Cucujiformia</taxon>
        <taxon>Chrysomeloidea</taxon>
        <taxon>Chrysomelidae</taxon>
        <taxon>Galerucinae</taxon>
        <taxon>Alticini</taxon>
        <taxon>Psylliodes</taxon>
    </lineage>
</organism>
<protein>
    <recommendedName>
        <fullName evidence="6">Cerebellar degeneration-related protein 2-like</fullName>
    </recommendedName>
</protein>
<dbReference type="Proteomes" id="UP001153636">
    <property type="component" value="Chromosome 6"/>
</dbReference>
<dbReference type="EMBL" id="OV651818">
    <property type="protein sequence ID" value="CAH1112822.1"/>
    <property type="molecule type" value="Genomic_DNA"/>
</dbReference>
<accession>A0A9P0GJ71</accession>
<dbReference type="PANTHER" id="PTHR19232">
    <property type="entry name" value="CENTROCORTIN FAMILY MEMBER"/>
    <property type="match status" value="1"/>
</dbReference>
<evidence type="ECO:0008006" key="6">
    <source>
        <dbReference type="Google" id="ProtNLM"/>
    </source>
</evidence>
<comment type="similarity">
    <text evidence="1">Belongs to the CDR2 family.</text>
</comment>